<protein>
    <submittedName>
        <fullName evidence="7">Galactokinase</fullName>
    </submittedName>
</protein>
<dbReference type="KEGG" id="sfc:Spiaf_1934"/>
<dbReference type="Pfam" id="PF10509">
    <property type="entry name" value="GalKase_gal_bdg"/>
    <property type="match status" value="1"/>
</dbReference>
<dbReference type="EMBL" id="CP003282">
    <property type="protein sequence ID" value="AFG37985.1"/>
    <property type="molecule type" value="Genomic_DNA"/>
</dbReference>
<dbReference type="OrthoDB" id="250531at2"/>
<keyword evidence="3 7" id="KW-0418">Kinase</keyword>
<keyword evidence="2" id="KW-0547">Nucleotide-binding</keyword>
<organism evidence="7 8">
    <name type="scientific">Spirochaeta africana (strain ATCC 700263 / DSM 8902 / Z-7692)</name>
    <dbReference type="NCBI Taxonomy" id="889378"/>
    <lineage>
        <taxon>Bacteria</taxon>
        <taxon>Pseudomonadati</taxon>
        <taxon>Spirochaetota</taxon>
        <taxon>Spirochaetia</taxon>
        <taxon>Spirochaetales</taxon>
        <taxon>Spirochaetaceae</taxon>
        <taxon>Spirochaeta</taxon>
    </lineage>
</organism>
<dbReference type="Proteomes" id="UP000007383">
    <property type="component" value="Chromosome"/>
</dbReference>
<proteinExistence type="inferred from homology"/>
<dbReference type="PRINTS" id="PR00959">
    <property type="entry name" value="MEVGALKINASE"/>
</dbReference>
<evidence type="ECO:0000256" key="4">
    <source>
        <dbReference type="ARBA" id="ARBA00022840"/>
    </source>
</evidence>
<dbReference type="SUPFAM" id="SSF54211">
    <property type="entry name" value="Ribosomal protein S5 domain 2-like"/>
    <property type="match status" value="1"/>
</dbReference>
<evidence type="ECO:0000259" key="5">
    <source>
        <dbReference type="Pfam" id="PF00288"/>
    </source>
</evidence>
<dbReference type="GO" id="GO:0006012">
    <property type="term" value="P:galactose metabolic process"/>
    <property type="evidence" value="ECO:0007669"/>
    <property type="project" value="InterPro"/>
</dbReference>
<feature type="domain" description="Galactokinase N-terminal" evidence="6">
    <location>
        <begin position="30"/>
        <end position="78"/>
    </location>
</feature>
<keyword evidence="4" id="KW-0067">ATP-binding</keyword>
<dbReference type="PATRIC" id="fig|889378.3.peg.1920"/>
<evidence type="ECO:0000256" key="3">
    <source>
        <dbReference type="ARBA" id="ARBA00022777"/>
    </source>
</evidence>
<dbReference type="Pfam" id="PF00288">
    <property type="entry name" value="GHMP_kinases_N"/>
    <property type="match status" value="1"/>
</dbReference>
<dbReference type="PANTHER" id="PTHR10457:SF7">
    <property type="entry name" value="GALACTOKINASE-RELATED"/>
    <property type="match status" value="1"/>
</dbReference>
<dbReference type="AlphaFoldDB" id="H9UKE2"/>
<keyword evidence="3 7" id="KW-0808">Transferase</keyword>
<evidence type="ECO:0000256" key="1">
    <source>
        <dbReference type="ARBA" id="ARBA00006566"/>
    </source>
</evidence>
<dbReference type="Gene3D" id="3.30.230.10">
    <property type="match status" value="1"/>
</dbReference>
<dbReference type="InterPro" id="IPR006204">
    <property type="entry name" value="GHMP_kinase_N_dom"/>
</dbReference>
<dbReference type="SUPFAM" id="SSF55060">
    <property type="entry name" value="GHMP Kinase, C-terminal domain"/>
    <property type="match status" value="1"/>
</dbReference>
<reference evidence="8" key="1">
    <citation type="journal article" date="2013" name="Stand. Genomic Sci.">
        <title>Complete genome sequence of the halophilic bacterium Spirochaeta africana type strain (Z-7692(T)) from the alkaline Lake Magadi in the East African Rift.</title>
        <authorList>
            <person name="Liolos K."/>
            <person name="Abt B."/>
            <person name="Scheuner C."/>
            <person name="Teshima H."/>
            <person name="Held B."/>
            <person name="Lapidus A."/>
            <person name="Nolan M."/>
            <person name="Lucas S."/>
            <person name="Deshpande S."/>
            <person name="Cheng J.F."/>
            <person name="Tapia R."/>
            <person name="Goodwin L.A."/>
            <person name="Pitluck S."/>
            <person name="Pagani I."/>
            <person name="Ivanova N."/>
            <person name="Mavromatis K."/>
            <person name="Mikhailova N."/>
            <person name="Huntemann M."/>
            <person name="Pati A."/>
            <person name="Chen A."/>
            <person name="Palaniappan K."/>
            <person name="Land M."/>
            <person name="Rohde M."/>
            <person name="Tindall B.J."/>
            <person name="Detter J.C."/>
            <person name="Goker M."/>
            <person name="Bristow J."/>
            <person name="Eisen J.A."/>
            <person name="Markowitz V."/>
            <person name="Hugenholtz P."/>
            <person name="Woyke T."/>
            <person name="Klenk H.P."/>
            <person name="Kyrpides N.C."/>
        </authorList>
    </citation>
    <scope>NUCLEOTIDE SEQUENCE</scope>
    <source>
        <strain evidence="8">ATCC 700263 / DSM 8902 / Z-7692</strain>
    </source>
</reference>
<dbReference type="eggNOG" id="COG0153">
    <property type="taxonomic scope" value="Bacteria"/>
</dbReference>
<dbReference type="InterPro" id="IPR000705">
    <property type="entry name" value="Galactokinase"/>
</dbReference>
<sequence>MSTGIKQGNTLKKRRKTRILPDRMHQVAAAHNSEYSSPPQVVYSAPGSIALFGEHAESVGGTVMVGAVSQRMTVAISRRHDSSLRFYSMNFGERKKTSINTLKWRREDRWANNSKGVIAGLLEMGCKLPGLEVTIGGNVPIHVGMASSSAICVATAAALNQLLELGLSRQDMIRLAVEAESVFQQRPVGSAAAAAAVLAQPGQVMLWNSDIWTHRMLTFFGPSVTLMWVDPQVPTTEEEIAMVDQRLEEARGCSGFIGDIPGGEGLLRSGDQADTAAIGSMPEEVRRGCKHLRDDEARIAEAVQALEQADPIRFGKCLYRSHESLRDLYEISNPEIDWLVRRRDQSAGILGGRRIGFGAAASMVVLLEHAAVPEYEEKLQEYERIFGFRPHWKILHFGGGLESVPS</sequence>
<gene>
    <name evidence="7" type="ordered locus">Spiaf_1934</name>
</gene>
<evidence type="ECO:0000313" key="8">
    <source>
        <dbReference type="Proteomes" id="UP000007383"/>
    </source>
</evidence>
<dbReference type="GO" id="GO:0004335">
    <property type="term" value="F:galactokinase activity"/>
    <property type="evidence" value="ECO:0007669"/>
    <property type="project" value="InterPro"/>
</dbReference>
<dbReference type="GO" id="GO:0005829">
    <property type="term" value="C:cytosol"/>
    <property type="evidence" value="ECO:0007669"/>
    <property type="project" value="TreeGrafter"/>
</dbReference>
<feature type="domain" description="GHMP kinase N-terminal" evidence="5">
    <location>
        <begin position="123"/>
        <end position="197"/>
    </location>
</feature>
<accession>H9UKE2</accession>
<dbReference type="InterPro" id="IPR014721">
    <property type="entry name" value="Ribsml_uS5_D2-typ_fold_subgr"/>
</dbReference>
<evidence type="ECO:0000259" key="6">
    <source>
        <dbReference type="Pfam" id="PF10509"/>
    </source>
</evidence>
<dbReference type="InterPro" id="IPR036554">
    <property type="entry name" value="GHMP_kinase_C_sf"/>
</dbReference>
<evidence type="ECO:0000256" key="2">
    <source>
        <dbReference type="ARBA" id="ARBA00022741"/>
    </source>
</evidence>
<dbReference type="PRINTS" id="PR00473">
    <property type="entry name" value="GALCTOKINASE"/>
</dbReference>
<dbReference type="STRING" id="889378.Spiaf_1934"/>
<evidence type="ECO:0000313" key="7">
    <source>
        <dbReference type="EMBL" id="AFG37985.1"/>
    </source>
</evidence>
<dbReference type="InterPro" id="IPR019539">
    <property type="entry name" value="GalKase_N"/>
</dbReference>
<dbReference type="GO" id="GO:0005524">
    <property type="term" value="F:ATP binding"/>
    <property type="evidence" value="ECO:0007669"/>
    <property type="project" value="UniProtKB-KW"/>
</dbReference>
<name>H9UKE2_SPIAZ</name>
<comment type="similarity">
    <text evidence="1">Belongs to the GHMP kinase family. GalK subfamily.</text>
</comment>
<dbReference type="Gene3D" id="3.30.70.890">
    <property type="entry name" value="GHMP kinase, C-terminal domain"/>
    <property type="match status" value="1"/>
</dbReference>
<dbReference type="PIRSF" id="PIRSF000530">
    <property type="entry name" value="Galactokinase"/>
    <property type="match status" value="1"/>
</dbReference>
<dbReference type="InterPro" id="IPR020568">
    <property type="entry name" value="Ribosomal_Su5_D2-typ_SF"/>
</dbReference>
<dbReference type="HOGENOM" id="CLU_017814_2_1_12"/>
<dbReference type="PANTHER" id="PTHR10457">
    <property type="entry name" value="MEVALONATE KINASE/GALACTOKINASE"/>
    <property type="match status" value="1"/>
</dbReference>
<dbReference type="InterPro" id="IPR006206">
    <property type="entry name" value="Mevalonate/galactokinase"/>
</dbReference>
<keyword evidence="8" id="KW-1185">Reference proteome</keyword>